<evidence type="ECO:0000313" key="3">
    <source>
        <dbReference type="Proteomes" id="UP000193380"/>
    </source>
</evidence>
<dbReference type="Pfam" id="PF00625">
    <property type="entry name" value="Guanylate_kin"/>
    <property type="match status" value="1"/>
</dbReference>
<dbReference type="AlphaFoldDB" id="A0A060Z8W8"/>
<dbReference type="STRING" id="8022.A0A060Z8W8"/>
<dbReference type="InterPro" id="IPR050716">
    <property type="entry name" value="MAGUK"/>
</dbReference>
<dbReference type="InterPro" id="IPR027417">
    <property type="entry name" value="P-loop_NTPase"/>
</dbReference>
<protein>
    <recommendedName>
        <fullName evidence="1">Guanylate kinase-like domain-containing protein</fullName>
    </recommendedName>
</protein>
<name>A0A060Z8W8_ONCMY</name>
<feature type="domain" description="Guanylate kinase-like" evidence="1">
    <location>
        <begin position="1"/>
        <end position="138"/>
    </location>
</feature>
<reference evidence="2" key="2">
    <citation type="submission" date="2014-03" db="EMBL/GenBank/DDBJ databases">
        <authorList>
            <person name="Genoscope - CEA"/>
        </authorList>
    </citation>
    <scope>NUCLEOTIDE SEQUENCE</scope>
</reference>
<dbReference type="Gene3D" id="3.30.63.10">
    <property type="entry name" value="Guanylate Kinase phosphate binding domain"/>
    <property type="match status" value="1"/>
</dbReference>
<dbReference type="Proteomes" id="UP000193380">
    <property type="component" value="Unassembled WGS sequence"/>
</dbReference>
<dbReference type="PANTHER" id="PTHR23122">
    <property type="entry name" value="MEMBRANE-ASSOCIATED GUANYLATE KINASE MAGUK"/>
    <property type="match status" value="1"/>
</dbReference>
<accession>A0A060Z8W8</accession>
<sequence>MYSFMTRTEMDTDIKNGRFLEHGEYDGNLYGTKINSIHEVVDAGKICILDVNPQALKVLRTSEFLPYVVFIEAPDYEVLKAMNKSAKEAGVMTKQLTVSPRQTGQLYHSYIIVPVSRICCLKRVKMYDWYVEHALTLANHHI</sequence>
<dbReference type="SMART" id="SM00072">
    <property type="entry name" value="GuKc"/>
    <property type="match status" value="1"/>
</dbReference>
<organism evidence="2 3">
    <name type="scientific">Oncorhynchus mykiss</name>
    <name type="common">Rainbow trout</name>
    <name type="synonym">Salmo gairdneri</name>
    <dbReference type="NCBI Taxonomy" id="8022"/>
    <lineage>
        <taxon>Eukaryota</taxon>
        <taxon>Metazoa</taxon>
        <taxon>Chordata</taxon>
        <taxon>Craniata</taxon>
        <taxon>Vertebrata</taxon>
        <taxon>Euteleostomi</taxon>
        <taxon>Actinopterygii</taxon>
        <taxon>Neopterygii</taxon>
        <taxon>Teleostei</taxon>
        <taxon>Protacanthopterygii</taxon>
        <taxon>Salmoniformes</taxon>
        <taxon>Salmonidae</taxon>
        <taxon>Salmoninae</taxon>
        <taxon>Oncorhynchus</taxon>
    </lineage>
</organism>
<dbReference type="InterPro" id="IPR008144">
    <property type="entry name" value="Guanylate_kin-like_dom"/>
</dbReference>
<dbReference type="Gene3D" id="3.40.50.300">
    <property type="entry name" value="P-loop containing nucleotide triphosphate hydrolases"/>
    <property type="match status" value="1"/>
</dbReference>
<evidence type="ECO:0000313" key="2">
    <source>
        <dbReference type="EMBL" id="CDR00496.1"/>
    </source>
</evidence>
<dbReference type="PROSITE" id="PS50052">
    <property type="entry name" value="GUANYLATE_KINASE_2"/>
    <property type="match status" value="1"/>
</dbReference>
<reference evidence="2" key="1">
    <citation type="journal article" date="2014" name="Nat. Commun.">
        <title>The rainbow trout genome provides novel insights into evolution after whole-genome duplication in vertebrates.</title>
        <authorList>
            <person name="Berthelot C."/>
            <person name="Brunet F."/>
            <person name="Chalopin D."/>
            <person name="Juanchich A."/>
            <person name="Bernard M."/>
            <person name="Noel B."/>
            <person name="Bento P."/>
            <person name="Da Silva C."/>
            <person name="Labadie K."/>
            <person name="Alberti A."/>
            <person name="Aury J.M."/>
            <person name="Louis A."/>
            <person name="Dehais P."/>
            <person name="Bardou P."/>
            <person name="Montfort J."/>
            <person name="Klopp C."/>
            <person name="Cabau C."/>
            <person name="Gaspin C."/>
            <person name="Thorgaard G.H."/>
            <person name="Boussaha M."/>
            <person name="Quillet E."/>
            <person name="Guyomard R."/>
            <person name="Galiana D."/>
            <person name="Bobe J."/>
            <person name="Volff J.N."/>
            <person name="Genet C."/>
            <person name="Wincker P."/>
            <person name="Jaillon O."/>
            <person name="Roest Crollius H."/>
            <person name="Guiguen Y."/>
        </authorList>
    </citation>
    <scope>NUCLEOTIDE SEQUENCE [LARGE SCALE GENOMIC DNA]</scope>
</reference>
<proteinExistence type="predicted"/>
<dbReference type="SUPFAM" id="SSF52540">
    <property type="entry name" value="P-loop containing nucleoside triphosphate hydrolases"/>
    <property type="match status" value="1"/>
</dbReference>
<dbReference type="InterPro" id="IPR008145">
    <property type="entry name" value="GK/Ca_channel_bsu"/>
</dbReference>
<dbReference type="PaxDb" id="8022-A0A060Z8W8"/>
<dbReference type="EMBL" id="FR957685">
    <property type="protein sequence ID" value="CDR00496.1"/>
    <property type="molecule type" value="Genomic_DNA"/>
</dbReference>
<gene>
    <name evidence="2" type="ORF">GSONMT00015131001</name>
</gene>
<evidence type="ECO:0000259" key="1">
    <source>
        <dbReference type="PROSITE" id="PS50052"/>
    </source>
</evidence>